<sequence length="39" mass="4497">MEQQSKDCVAVISLVIFTKLLFNLYACPLPLFCYCLLRV</sequence>
<organism evidence="2">
    <name type="scientific">Arundo donax</name>
    <name type="common">Giant reed</name>
    <name type="synonym">Donax arundinaceus</name>
    <dbReference type="NCBI Taxonomy" id="35708"/>
    <lineage>
        <taxon>Eukaryota</taxon>
        <taxon>Viridiplantae</taxon>
        <taxon>Streptophyta</taxon>
        <taxon>Embryophyta</taxon>
        <taxon>Tracheophyta</taxon>
        <taxon>Spermatophyta</taxon>
        <taxon>Magnoliopsida</taxon>
        <taxon>Liliopsida</taxon>
        <taxon>Poales</taxon>
        <taxon>Poaceae</taxon>
        <taxon>PACMAD clade</taxon>
        <taxon>Arundinoideae</taxon>
        <taxon>Arundineae</taxon>
        <taxon>Arundo</taxon>
    </lineage>
</organism>
<evidence type="ECO:0000313" key="2">
    <source>
        <dbReference type="EMBL" id="JAD96497.1"/>
    </source>
</evidence>
<evidence type="ECO:0000256" key="1">
    <source>
        <dbReference type="SAM" id="Phobius"/>
    </source>
</evidence>
<keyword evidence="1" id="KW-1133">Transmembrane helix</keyword>
<reference evidence="2" key="2">
    <citation type="journal article" date="2015" name="Data Brief">
        <title>Shoot transcriptome of the giant reed, Arundo donax.</title>
        <authorList>
            <person name="Barrero R.A."/>
            <person name="Guerrero F.D."/>
            <person name="Moolhuijzen P."/>
            <person name="Goolsby J.A."/>
            <person name="Tidwell J."/>
            <person name="Bellgard S.E."/>
            <person name="Bellgard M.I."/>
        </authorList>
    </citation>
    <scope>NUCLEOTIDE SEQUENCE</scope>
    <source>
        <tissue evidence="2">Shoot tissue taken approximately 20 cm above the soil surface</tissue>
    </source>
</reference>
<feature type="transmembrane region" description="Helical" evidence="1">
    <location>
        <begin position="12"/>
        <end position="37"/>
    </location>
</feature>
<dbReference type="EMBL" id="GBRH01201398">
    <property type="protein sequence ID" value="JAD96497.1"/>
    <property type="molecule type" value="Transcribed_RNA"/>
</dbReference>
<proteinExistence type="predicted"/>
<dbReference type="AlphaFoldDB" id="A0A0A9EKC7"/>
<accession>A0A0A9EKC7</accession>
<reference evidence="2" key="1">
    <citation type="submission" date="2014-09" db="EMBL/GenBank/DDBJ databases">
        <authorList>
            <person name="Magalhaes I.L.F."/>
            <person name="Oliveira U."/>
            <person name="Santos F.R."/>
            <person name="Vidigal T.H.D.A."/>
            <person name="Brescovit A.D."/>
            <person name="Santos A.J."/>
        </authorList>
    </citation>
    <scope>NUCLEOTIDE SEQUENCE</scope>
    <source>
        <tissue evidence="2">Shoot tissue taken approximately 20 cm above the soil surface</tissue>
    </source>
</reference>
<name>A0A0A9EKC7_ARUDO</name>
<protein>
    <submittedName>
        <fullName evidence="2">Uncharacterized protein</fullName>
    </submittedName>
</protein>
<keyword evidence="1" id="KW-0812">Transmembrane</keyword>
<keyword evidence="1" id="KW-0472">Membrane</keyword>